<gene>
    <name evidence="1" type="ORF">HH304_15970</name>
</gene>
<organism evidence="1 2">
    <name type="scientific">Marinigracilibium pacificum</name>
    <dbReference type="NCBI Taxonomy" id="2729599"/>
    <lineage>
        <taxon>Bacteria</taxon>
        <taxon>Pseudomonadati</taxon>
        <taxon>Bacteroidota</taxon>
        <taxon>Cytophagia</taxon>
        <taxon>Cytophagales</taxon>
        <taxon>Flammeovirgaceae</taxon>
        <taxon>Marinigracilibium</taxon>
    </lineage>
</organism>
<reference evidence="1 2" key="1">
    <citation type="submission" date="2020-04" db="EMBL/GenBank/DDBJ databases">
        <title>Flammeovirgaceae bacterium KN852 isolated from deep sea.</title>
        <authorList>
            <person name="Zhang D.-C."/>
        </authorList>
    </citation>
    <scope>NUCLEOTIDE SEQUENCE [LARGE SCALE GENOMIC DNA]</scope>
    <source>
        <strain evidence="1 2">KN852</strain>
    </source>
</reference>
<comment type="caution">
    <text evidence="1">The sequence shown here is derived from an EMBL/GenBank/DDBJ whole genome shotgun (WGS) entry which is preliminary data.</text>
</comment>
<dbReference type="AlphaFoldDB" id="A0A848J295"/>
<dbReference type="SUPFAM" id="SSF53335">
    <property type="entry name" value="S-adenosyl-L-methionine-dependent methyltransferases"/>
    <property type="match status" value="1"/>
</dbReference>
<dbReference type="Gene3D" id="3.40.50.620">
    <property type="entry name" value="HUPs"/>
    <property type="match status" value="1"/>
</dbReference>
<name>A0A848J295_9BACT</name>
<keyword evidence="2" id="KW-1185">Reference proteome</keyword>
<evidence type="ECO:0000313" key="1">
    <source>
        <dbReference type="EMBL" id="NMM49906.1"/>
    </source>
</evidence>
<dbReference type="EMBL" id="JABBNU010000010">
    <property type="protein sequence ID" value="NMM49906.1"/>
    <property type="molecule type" value="Genomic_DNA"/>
</dbReference>
<accession>A0A848J295</accession>
<sequence>MYLLFPGRHHLLTTFQYKYVSNILISQLKGLKDVNGGELEMVEKIEGVVFAVTSANHSGTKRNPIPFYLRAMMIQEFSKDLNLPVYVYGIDDVGILENFAEYTLKQIKHQSDQQLILTPENTAVICSTPVLDMYLKLGFTVLPAELEDYSKQSYSHKLPWDLIEELSNSETELQSDVIHTSSRKIWLTYSLADKVKTILLDPIIGEDGDITESRDYNTYVRQMDEIAEIKFKDTSPFIVAGRIGDIGCAVGSWIKQASEEQALRESDFYGIEVARQLFDICTQRKHNGEFKNPNVFFAQKNAVTSLVFEKESMNTIHTSSLTHEIESYGSREDLLKFIKNRYEELAPGGVWINRDVVGPVDGDQEVLMLLNKEDGINDDFDKEFSNHTELTEYLNQLSTYSRFLRFAKDFRKQENDQIQYSVINAKGKKYIKLRYMDAADFMLTKDYTDNWMSEMHERFCFWSINDWKEALEDVGFTIGKETHAYTNQWIVDNRFDNKVQLFNSSFEKVDNPPTNVLIVARKIS</sequence>
<dbReference type="Gene3D" id="3.40.50.150">
    <property type="entry name" value="Vaccinia Virus protein VP39"/>
    <property type="match status" value="1"/>
</dbReference>
<keyword evidence="1" id="KW-0808">Transferase</keyword>
<dbReference type="GO" id="GO:0016740">
    <property type="term" value="F:transferase activity"/>
    <property type="evidence" value="ECO:0007669"/>
    <property type="project" value="UniProtKB-KW"/>
</dbReference>
<proteinExistence type="predicted"/>
<dbReference type="RefSeq" id="WP_169683477.1">
    <property type="nucleotide sequence ID" value="NZ_JABBNU010000010.1"/>
</dbReference>
<protein>
    <submittedName>
        <fullName evidence="1">Transferase</fullName>
    </submittedName>
</protein>
<dbReference type="InterPro" id="IPR014729">
    <property type="entry name" value="Rossmann-like_a/b/a_fold"/>
</dbReference>
<dbReference type="Proteomes" id="UP000559010">
    <property type="component" value="Unassembled WGS sequence"/>
</dbReference>
<evidence type="ECO:0000313" key="2">
    <source>
        <dbReference type="Proteomes" id="UP000559010"/>
    </source>
</evidence>
<dbReference type="InterPro" id="IPR029063">
    <property type="entry name" value="SAM-dependent_MTases_sf"/>
</dbReference>